<keyword evidence="1" id="KW-0472">Membrane</keyword>
<keyword evidence="1" id="KW-0812">Transmembrane</keyword>
<keyword evidence="3" id="KW-1185">Reference proteome</keyword>
<protein>
    <submittedName>
        <fullName evidence="2">Uncharacterized protein</fullName>
    </submittedName>
</protein>
<dbReference type="Proteomes" id="UP000197068">
    <property type="component" value="Unassembled WGS sequence"/>
</dbReference>
<comment type="caution">
    <text evidence="2">The sequence shown here is derived from an EMBL/GenBank/DDBJ whole genome shotgun (WGS) entry which is preliminary data.</text>
</comment>
<gene>
    <name evidence="2" type="ORF">MTCD1_01797</name>
</gene>
<feature type="transmembrane region" description="Helical" evidence="1">
    <location>
        <begin position="61"/>
        <end position="80"/>
    </location>
</feature>
<proteinExistence type="predicted"/>
<organism evidence="2 3">
    <name type="scientific">Colwellia marinimaniae</name>
    <dbReference type="NCBI Taxonomy" id="1513592"/>
    <lineage>
        <taxon>Bacteria</taxon>
        <taxon>Pseudomonadati</taxon>
        <taxon>Pseudomonadota</taxon>
        <taxon>Gammaproteobacteria</taxon>
        <taxon>Alteromonadales</taxon>
        <taxon>Colwelliaceae</taxon>
        <taxon>Colwellia</taxon>
    </lineage>
</organism>
<reference evidence="2 3" key="1">
    <citation type="submission" date="2017-06" db="EMBL/GenBank/DDBJ databases">
        <title>Whole Genome Sequences of Colwellia marinimaniae MTCD1.</title>
        <authorList>
            <person name="Kusumoto H."/>
            <person name="Inoue M."/>
            <person name="Tanikawa K."/>
            <person name="Maeji H."/>
            <person name="Cameron J.H."/>
            <person name="Bartlett D.H."/>
        </authorList>
    </citation>
    <scope>NUCLEOTIDE SEQUENCE [LARGE SCALE GENOMIC DNA]</scope>
    <source>
        <strain evidence="2 3">MTCD1</strain>
    </source>
</reference>
<evidence type="ECO:0000313" key="3">
    <source>
        <dbReference type="Proteomes" id="UP000197068"/>
    </source>
</evidence>
<sequence>MSVGMSLALRAKQPKQKRCDRCDLYYPESLDKCDHCAELNNSQLAQLKAQHQETMEENTTFGKYLLFGAAIIGLLLLLSFL</sequence>
<dbReference type="EMBL" id="BDQM01000012">
    <property type="protein sequence ID" value="GAW96187.1"/>
    <property type="molecule type" value="Genomic_DNA"/>
</dbReference>
<accession>A0ABQ0MVB8</accession>
<evidence type="ECO:0000313" key="2">
    <source>
        <dbReference type="EMBL" id="GAW96187.1"/>
    </source>
</evidence>
<dbReference type="RefSeq" id="WP_057180833.1">
    <property type="nucleotide sequence ID" value="NZ_BDQM01000012.1"/>
</dbReference>
<keyword evidence="1" id="KW-1133">Transmembrane helix</keyword>
<evidence type="ECO:0000256" key="1">
    <source>
        <dbReference type="SAM" id="Phobius"/>
    </source>
</evidence>
<name>A0ABQ0MVB8_9GAMM</name>